<proteinExistence type="predicted"/>
<dbReference type="EMBL" id="GGEC01058483">
    <property type="protein sequence ID" value="MBX38967.1"/>
    <property type="molecule type" value="Transcribed_RNA"/>
</dbReference>
<evidence type="ECO:0000313" key="1">
    <source>
        <dbReference type="EMBL" id="MBX38967.1"/>
    </source>
</evidence>
<name>A0A2P2N903_RHIMU</name>
<protein>
    <submittedName>
        <fullName evidence="1">Uncharacterized protein</fullName>
    </submittedName>
</protein>
<organism evidence="1">
    <name type="scientific">Rhizophora mucronata</name>
    <name type="common">Asiatic mangrove</name>
    <dbReference type="NCBI Taxonomy" id="61149"/>
    <lineage>
        <taxon>Eukaryota</taxon>
        <taxon>Viridiplantae</taxon>
        <taxon>Streptophyta</taxon>
        <taxon>Embryophyta</taxon>
        <taxon>Tracheophyta</taxon>
        <taxon>Spermatophyta</taxon>
        <taxon>Magnoliopsida</taxon>
        <taxon>eudicotyledons</taxon>
        <taxon>Gunneridae</taxon>
        <taxon>Pentapetalae</taxon>
        <taxon>rosids</taxon>
        <taxon>fabids</taxon>
        <taxon>Malpighiales</taxon>
        <taxon>Rhizophoraceae</taxon>
        <taxon>Rhizophora</taxon>
    </lineage>
</organism>
<accession>A0A2P2N903</accession>
<reference evidence="1" key="1">
    <citation type="submission" date="2018-02" db="EMBL/GenBank/DDBJ databases">
        <title>Rhizophora mucronata_Transcriptome.</title>
        <authorList>
            <person name="Meera S.P."/>
            <person name="Sreeshan A."/>
            <person name="Augustine A."/>
        </authorList>
    </citation>
    <scope>NUCLEOTIDE SEQUENCE</scope>
    <source>
        <tissue evidence="1">Leaf</tissue>
    </source>
</reference>
<sequence length="14" mass="1538">MVLVLASMLSSYSH</sequence>